<dbReference type="EMBL" id="BAAAME010000004">
    <property type="protein sequence ID" value="GAA1740064.1"/>
    <property type="molecule type" value="Genomic_DNA"/>
</dbReference>
<evidence type="ECO:0008006" key="3">
    <source>
        <dbReference type="Google" id="ProtNLM"/>
    </source>
</evidence>
<sequence>MTLVVTSEITDEVHVHSDPEVSIDVTPGQTVERTFTIDRPGQVAVESHETGATILQLVVQS</sequence>
<dbReference type="Proteomes" id="UP001501057">
    <property type="component" value="Unassembled WGS sequence"/>
</dbReference>
<dbReference type="InterPro" id="IPR008972">
    <property type="entry name" value="Cupredoxin"/>
</dbReference>
<keyword evidence="2" id="KW-1185">Reference proteome</keyword>
<comment type="caution">
    <text evidence="1">The sequence shown here is derived from an EMBL/GenBank/DDBJ whole genome shotgun (WGS) entry which is preliminary data.</text>
</comment>
<accession>A0ABN2JV72</accession>
<dbReference type="SUPFAM" id="SSF49503">
    <property type="entry name" value="Cupredoxins"/>
    <property type="match status" value="1"/>
</dbReference>
<evidence type="ECO:0000313" key="2">
    <source>
        <dbReference type="Proteomes" id="UP001501057"/>
    </source>
</evidence>
<proteinExistence type="predicted"/>
<reference evidence="1 2" key="1">
    <citation type="journal article" date="2019" name="Int. J. Syst. Evol. Microbiol.">
        <title>The Global Catalogue of Microorganisms (GCM) 10K type strain sequencing project: providing services to taxonomists for standard genome sequencing and annotation.</title>
        <authorList>
            <consortium name="The Broad Institute Genomics Platform"/>
            <consortium name="The Broad Institute Genome Sequencing Center for Infectious Disease"/>
            <person name="Wu L."/>
            <person name="Ma J."/>
        </authorList>
    </citation>
    <scope>NUCLEOTIDE SEQUENCE [LARGE SCALE GENOMIC DNA]</scope>
    <source>
        <strain evidence="1 2">JCM 13518</strain>
    </source>
</reference>
<organism evidence="1 2">
    <name type="scientific">Aeromicrobium alkaliterrae</name>
    <dbReference type="NCBI Taxonomy" id="302168"/>
    <lineage>
        <taxon>Bacteria</taxon>
        <taxon>Bacillati</taxon>
        <taxon>Actinomycetota</taxon>
        <taxon>Actinomycetes</taxon>
        <taxon>Propionibacteriales</taxon>
        <taxon>Nocardioidaceae</taxon>
        <taxon>Aeromicrobium</taxon>
    </lineage>
</organism>
<name>A0ABN2JV72_9ACTN</name>
<evidence type="ECO:0000313" key="1">
    <source>
        <dbReference type="EMBL" id="GAA1740064.1"/>
    </source>
</evidence>
<gene>
    <name evidence="1" type="ORF">GCM10009710_20430</name>
</gene>
<protein>
    <recommendedName>
        <fullName evidence="3">EfeO-type cupredoxin-like domain-containing protein</fullName>
    </recommendedName>
</protein>